<evidence type="ECO:0000256" key="4">
    <source>
        <dbReference type="ARBA" id="ARBA00022980"/>
    </source>
</evidence>
<gene>
    <name evidence="10" type="ORF">PG999_011462</name>
</gene>
<evidence type="ECO:0000256" key="8">
    <source>
        <dbReference type="SAM" id="MobiDB-lite"/>
    </source>
</evidence>
<dbReference type="PANTHER" id="PTHR13124:SF12">
    <property type="entry name" value="LARGE RIBOSOMAL SUBUNIT PROTEIN ML46"/>
    <property type="match status" value="1"/>
</dbReference>
<reference evidence="10 11" key="1">
    <citation type="submission" date="2023-01" db="EMBL/GenBank/DDBJ databases">
        <title>Analysis of 21 Apiospora genomes using comparative genomics revels a genus with tremendous synthesis potential of carbohydrate active enzymes and secondary metabolites.</title>
        <authorList>
            <person name="Sorensen T."/>
        </authorList>
    </citation>
    <scope>NUCLEOTIDE SEQUENCE [LARGE SCALE GENOMIC DNA]</scope>
    <source>
        <strain evidence="10 11">CBS 117206</strain>
    </source>
</reference>
<dbReference type="EMBL" id="JAQQWP010000009">
    <property type="protein sequence ID" value="KAK8101088.1"/>
    <property type="molecule type" value="Genomic_DNA"/>
</dbReference>
<dbReference type="Pfam" id="PF11788">
    <property type="entry name" value="MRP-L46"/>
    <property type="match status" value="1"/>
</dbReference>
<evidence type="ECO:0000256" key="6">
    <source>
        <dbReference type="ARBA" id="ARBA00023274"/>
    </source>
</evidence>
<sequence>MASSLRGSSAAAALLRRRPNICASCRTTQSLRPYSVAAEAQATAEAHHLKPTQSEPHVPFTVPRTAEYRLRSSIILSRAPLLTRPLTPFEDAFFFYQKRLNERLTTEFRHSMFFKKDTAADLDWRIKFAERGGLVAKELGRYYAKGRNAWNDELLVGSTLSDTNRIRETLLKDAESRVTEDGEKAKPDEIVPAEKPQPRITESDQKNDVRKLDRKLDQTLYLAVKKASGEWQFPTDDMSTEENLHQAAQRILDAAAGPNMNTWIVGRVPVAHHVVQPVFKEDTSLATKGEKTFFLKGRIMAGQADLKENTLGYRDFKWLTKDELKELFPEPYFKSVRNMMADR</sequence>
<organism evidence="10 11">
    <name type="scientific">Apiospora kogelbergensis</name>
    <dbReference type="NCBI Taxonomy" id="1337665"/>
    <lineage>
        <taxon>Eukaryota</taxon>
        <taxon>Fungi</taxon>
        <taxon>Dikarya</taxon>
        <taxon>Ascomycota</taxon>
        <taxon>Pezizomycotina</taxon>
        <taxon>Sordariomycetes</taxon>
        <taxon>Xylariomycetidae</taxon>
        <taxon>Amphisphaeriales</taxon>
        <taxon>Apiosporaceae</taxon>
        <taxon>Apiospora</taxon>
    </lineage>
</organism>
<evidence type="ECO:0000256" key="5">
    <source>
        <dbReference type="ARBA" id="ARBA00023128"/>
    </source>
</evidence>
<evidence type="ECO:0000256" key="2">
    <source>
        <dbReference type="ARBA" id="ARBA00009070"/>
    </source>
</evidence>
<evidence type="ECO:0000256" key="3">
    <source>
        <dbReference type="ARBA" id="ARBA00022946"/>
    </source>
</evidence>
<name>A0AAW0QD85_9PEZI</name>
<dbReference type="GO" id="GO:0005762">
    <property type="term" value="C:mitochondrial large ribosomal subunit"/>
    <property type="evidence" value="ECO:0007669"/>
    <property type="project" value="TreeGrafter"/>
</dbReference>
<dbReference type="Gene3D" id="3.90.79.10">
    <property type="entry name" value="Nucleoside Triphosphate Pyrophosphohydrolase"/>
    <property type="match status" value="1"/>
</dbReference>
<evidence type="ECO:0000313" key="11">
    <source>
        <dbReference type="Proteomes" id="UP001392437"/>
    </source>
</evidence>
<comment type="subcellular location">
    <subcellularLocation>
        <location evidence="1">Mitochondrion</location>
    </subcellularLocation>
</comment>
<dbReference type="InterPro" id="IPR033650">
    <property type="entry name" value="Ribosomal_mL46_NUDIX"/>
</dbReference>
<dbReference type="InterPro" id="IPR040008">
    <property type="entry name" value="Ribosomal_mL46"/>
</dbReference>
<dbReference type="GO" id="GO:0005743">
    <property type="term" value="C:mitochondrial inner membrane"/>
    <property type="evidence" value="ECO:0007669"/>
    <property type="project" value="UniProtKB-ARBA"/>
</dbReference>
<keyword evidence="6" id="KW-0687">Ribonucleoprotein</keyword>
<feature type="compositionally biased region" description="Basic and acidic residues" evidence="8">
    <location>
        <begin position="173"/>
        <end position="189"/>
    </location>
</feature>
<dbReference type="InterPro" id="IPR021757">
    <property type="entry name" value="Ribosomal_mL46_N"/>
</dbReference>
<feature type="domain" description="Large ribosomal subunit protein mL46 N-terminal" evidence="9">
    <location>
        <begin position="68"/>
        <end position="204"/>
    </location>
</feature>
<keyword evidence="4 10" id="KW-0689">Ribosomal protein</keyword>
<comment type="caution">
    <text evidence="10">The sequence shown here is derived from an EMBL/GenBank/DDBJ whole genome shotgun (WGS) entry which is preliminary data.</text>
</comment>
<accession>A0AAW0QD85</accession>
<feature type="region of interest" description="Disordered" evidence="8">
    <location>
        <begin position="173"/>
        <end position="209"/>
    </location>
</feature>
<proteinExistence type="inferred from homology"/>
<comment type="similarity">
    <text evidence="2">Belongs to the mitochondrion-specific ribosomal protein mL46 family.</text>
</comment>
<keyword evidence="11" id="KW-1185">Reference proteome</keyword>
<dbReference type="CDD" id="cd04661">
    <property type="entry name" value="NUDIX_MRP_L46"/>
    <property type="match status" value="1"/>
</dbReference>
<keyword evidence="3" id="KW-0809">Transit peptide</keyword>
<dbReference type="GO" id="GO:0003735">
    <property type="term" value="F:structural constituent of ribosome"/>
    <property type="evidence" value="ECO:0007669"/>
    <property type="project" value="InterPro"/>
</dbReference>
<evidence type="ECO:0000259" key="9">
    <source>
        <dbReference type="Pfam" id="PF11788"/>
    </source>
</evidence>
<evidence type="ECO:0000256" key="1">
    <source>
        <dbReference type="ARBA" id="ARBA00004173"/>
    </source>
</evidence>
<dbReference type="Proteomes" id="UP001392437">
    <property type="component" value="Unassembled WGS sequence"/>
</dbReference>
<keyword evidence="5" id="KW-0496">Mitochondrion</keyword>
<protein>
    <recommendedName>
        <fullName evidence="7">Large ribosomal subunit protein mL46</fullName>
    </recommendedName>
</protein>
<dbReference type="FunFam" id="3.90.79.10:FF:000018">
    <property type="entry name" value="39S ribosomal protein L46, mitochondrial"/>
    <property type="match status" value="1"/>
</dbReference>
<evidence type="ECO:0000256" key="7">
    <source>
        <dbReference type="ARBA" id="ARBA00035190"/>
    </source>
</evidence>
<dbReference type="AlphaFoldDB" id="A0AAW0QD85"/>
<dbReference type="PANTHER" id="PTHR13124">
    <property type="entry name" value="39S RIBOSOMAL PROTEIN L46, MITOCHONDRIAL PRECURSOR-RELATED"/>
    <property type="match status" value="1"/>
</dbReference>
<evidence type="ECO:0000313" key="10">
    <source>
        <dbReference type="EMBL" id="KAK8101088.1"/>
    </source>
</evidence>